<accession>A0ABV7XRT0</accession>
<name>A0ABV7XRT0_9FLAO</name>
<evidence type="ECO:0000256" key="1">
    <source>
        <dbReference type="SAM" id="SignalP"/>
    </source>
</evidence>
<feature type="signal peptide" evidence="1">
    <location>
        <begin position="1"/>
        <end position="18"/>
    </location>
</feature>
<keyword evidence="4" id="KW-1185">Reference proteome</keyword>
<reference evidence="4" key="1">
    <citation type="journal article" date="2019" name="Int. J. Syst. Evol. Microbiol.">
        <title>The Global Catalogue of Microorganisms (GCM) 10K type strain sequencing project: providing services to taxonomists for standard genome sequencing and annotation.</title>
        <authorList>
            <consortium name="The Broad Institute Genomics Platform"/>
            <consortium name="The Broad Institute Genome Sequencing Center for Infectious Disease"/>
            <person name="Wu L."/>
            <person name="Ma J."/>
        </authorList>
    </citation>
    <scope>NUCLEOTIDE SEQUENCE [LARGE SCALE GENOMIC DNA]</scope>
    <source>
        <strain evidence="4">CECT 7798</strain>
    </source>
</reference>
<gene>
    <name evidence="3" type="ORF">ACFONJ_01490</name>
</gene>
<keyword evidence="1" id="KW-0732">Signal</keyword>
<comment type="caution">
    <text evidence="3">The sequence shown here is derived from an EMBL/GenBank/DDBJ whole genome shotgun (WGS) entry which is preliminary data.</text>
</comment>
<dbReference type="RefSeq" id="WP_378169466.1">
    <property type="nucleotide sequence ID" value="NZ_JBHRYO010000001.1"/>
</dbReference>
<feature type="domain" description="T9SS-like galactose binding" evidence="2">
    <location>
        <begin position="155"/>
        <end position="281"/>
    </location>
</feature>
<feature type="domain" description="T9SS-like galactose binding" evidence="2">
    <location>
        <begin position="19"/>
        <end position="111"/>
    </location>
</feature>
<evidence type="ECO:0000313" key="3">
    <source>
        <dbReference type="EMBL" id="MFC3754645.1"/>
    </source>
</evidence>
<protein>
    <recommendedName>
        <fullName evidence="2">T9SS-like galactose binding domain-containing protein</fullName>
    </recommendedName>
</protein>
<evidence type="ECO:0000313" key="4">
    <source>
        <dbReference type="Proteomes" id="UP001595735"/>
    </source>
</evidence>
<organism evidence="3 4">
    <name type="scientific">Chryseobacterium tructae</name>
    <dbReference type="NCBI Taxonomy" id="1037380"/>
    <lineage>
        <taxon>Bacteria</taxon>
        <taxon>Pseudomonadati</taxon>
        <taxon>Bacteroidota</taxon>
        <taxon>Flavobacteriia</taxon>
        <taxon>Flavobacteriales</taxon>
        <taxon>Weeksellaceae</taxon>
        <taxon>Chryseobacterium group</taxon>
        <taxon>Chryseobacterium</taxon>
    </lineage>
</organism>
<evidence type="ECO:0000259" key="2">
    <source>
        <dbReference type="Pfam" id="PF23759"/>
    </source>
</evidence>
<dbReference type="Pfam" id="PF23759">
    <property type="entry name" value="GBD_T9SS_assoc"/>
    <property type="match status" value="2"/>
</dbReference>
<feature type="chain" id="PRO_5045613022" description="T9SS-like galactose binding domain-containing protein" evidence="1">
    <location>
        <begin position="19"/>
        <end position="373"/>
    </location>
</feature>
<proteinExistence type="predicted"/>
<dbReference type="EMBL" id="JBHRYO010000001">
    <property type="protein sequence ID" value="MFC3754645.1"/>
    <property type="molecule type" value="Genomic_DNA"/>
</dbReference>
<dbReference type="InterPro" id="IPR056600">
    <property type="entry name" value="GBD_T9SS_assoc"/>
</dbReference>
<dbReference type="Proteomes" id="UP001595735">
    <property type="component" value="Unassembled WGS sequence"/>
</dbReference>
<sequence length="373" mass="39279">MKKLLFSLFLLIIVFVSAQNDNCTGAINLPVGTNFTSGAITANNNGATTDGTPPTCTSVAVDNVWFKATVPQSGNLTIEMREVSGTSFLYPVITVYTGMCNSLTQISCKDYGYNVPLVFNGRTPGEIIYISVWKLNSNISNGAFKISAFDPAPPANDPCSGAISLTVGTDFNSGAINVDNTGATPDGSIPSCQTSTTDNIWFKVIVPQNGNLKIEVNDSGNGLFSGAGLSIYSGTCGSLTEIGCKNDYFSLITLTGQTPGATLYVNVWKLNQTNGTGEFKISAYGFIPPDNNSCSQATPLTIGTNFNSGAITSNNVEATTDSTLPTCNEDAADNIWFTATVPQAETLRSKLKKAQDPNLITPPLQFIVATAGL</sequence>